<dbReference type="EMBL" id="WJXW01000002">
    <property type="protein sequence ID" value="KAF9740257.1"/>
    <property type="molecule type" value="Genomic_DNA"/>
</dbReference>
<gene>
    <name evidence="2" type="ORF">PMIN01_02892</name>
</gene>
<dbReference type="Proteomes" id="UP000756921">
    <property type="component" value="Unassembled WGS sequence"/>
</dbReference>
<name>A0A9P6KVC1_9PLEO</name>
<feature type="compositionally biased region" description="Acidic residues" evidence="1">
    <location>
        <begin position="504"/>
        <end position="515"/>
    </location>
</feature>
<dbReference type="Gene3D" id="3.30.70.330">
    <property type="match status" value="1"/>
</dbReference>
<feature type="compositionally biased region" description="Basic residues" evidence="1">
    <location>
        <begin position="329"/>
        <end position="339"/>
    </location>
</feature>
<feature type="compositionally biased region" description="Basic and acidic residues" evidence="1">
    <location>
        <begin position="287"/>
        <end position="298"/>
    </location>
</feature>
<feature type="compositionally biased region" description="Basic and acidic residues" evidence="1">
    <location>
        <begin position="590"/>
        <end position="601"/>
    </location>
</feature>
<feature type="region of interest" description="Disordered" evidence="1">
    <location>
        <begin position="477"/>
        <end position="570"/>
    </location>
</feature>
<feature type="compositionally biased region" description="Basic residues" evidence="1">
    <location>
        <begin position="134"/>
        <end position="147"/>
    </location>
</feature>
<feature type="region of interest" description="Disordered" evidence="1">
    <location>
        <begin position="584"/>
        <end position="610"/>
    </location>
</feature>
<feature type="compositionally biased region" description="Low complexity" evidence="1">
    <location>
        <begin position="1"/>
        <end position="25"/>
    </location>
</feature>
<sequence length="610" mass="66489">MPATPAATPKPKQKAGAATPNSTPSTPTPAQPTPDNKDKTVRLHITPFNPTLLKAYIPPSVLPVAKNISYHALETFPEKGFGYVELPAMEAQKLKKKLNGSTLKGSKVRIEEAKPEKRKAGDVVDVEAEEAARAAKRAKKEKKRRKRKEDGVLEGVQLPEERKVKRGWTEVPVKGKKERTEKKEKKDKKEEKRERKKSKYTKEPELLFKAKLTPVAANELARKDKKDKKKDKKDKSKQEVVVHEFEKNTKTPSFLKAAAVSTDKKAAVDYVNDKGWVDEEGNMVEPETTKAKNKRVLELVEPGPDAPSPKSKKKAPATPSPNGSPAPKSAKKDKKKAKKATPPPESSESEESSVVSSSSDSDSDSDSAASAGAPEPSSPAPASTPAKAKSNTPEIAIQPSFPTRKEIHPLEALFKKPKPAPLLTPSTPAKGLAPINTSFSFFDGEPDADADVDMENGENAAVPFTPQTQRDIEWRGLRSAAPTPDTAAIGRRFSFPWRNGSQEADGDEEEPDADVEASTQLSNNTKANATASQLADVAEVEEEEAEVGGAAGAEEETGEEGEKEESEFRKWFWENQGGLNRAWKRRRKDAVKTKRGVENRRAAGGARRGA</sequence>
<feature type="region of interest" description="Disordered" evidence="1">
    <location>
        <begin position="274"/>
        <end position="453"/>
    </location>
</feature>
<reference evidence="2" key="1">
    <citation type="journal article" date="2020" name="Mol. Plant Microbe Interact.">
        <title>Genome Sequence of the Biocontrol Agent Coniothyrium minitans strain Conio (IMI 134523).</title>
        <authorList>
            <person name="Patel D."/>
            <person name="Shittu T.A."/>
            <person name="Baroncelli R."/>
            <person name="Muthumeenakshi S."/>
            <person name="Osborne T.H."/>
            <person name="Janganan T.K."/>
            <person name="Sreenivasaprasad S."/>
        </authorList>
    </citation>
    <scope>NUCLEOTIDE SEQUENCE</scope>
    <source>
        <strain evidence="2">Conio</strain>
    </source>
</reference>
<feature type="compositionally biased region" description="Polar residues" evidence="1">
    <location>
        <begin position="518"/>
        <end position="533"/>
    </location>
</feature>
<proteinExistence type="predicted"/>
<evidence type="ECO:0000313" key="3">
    <source>
        <dbReference type="Proteomes" id="UP000756921"/>
    </source>
</evidence>
<feature type="region of interest" description="Disordered" evidence="1">
    <location>
        <begin position="1"/>
        <end position="40"/>
    </location>
</feature>
<feature type="region of interest" description="Disordered" evidence="1">
    <location>
        <begin position="129"/>
        <end position="244"/>
    </location>
</feature>
<feature type="compositionally biased region" description="Basic and acidic residues" evidence="1">
    <location>
        <begin position="233"/>
        <end position="244"/>
    </location>
</feature>
<accession>A0A9P6KVC1</accession>
<dbReference type="InterPro" id="IPR012677">
    <property type="entry name" value="Nucleotide-bd_a/b_plait_sf"/>
</dbReference>
<feature type="compositionally biased region" description="Basic residues" evidence="1">
    <location>
        <begin position="223"/>
        <end position="232"/>
    </location>
</feature>
<evidence type="ECO:0000313" key="2">
    <source>
        <dbReference type="EMBL" id="KAF9740257.1"/>
    </source>
</evidence>
<feature type="compositionally biased region" description="Low complexity" evidence="1">
    <location>
        <begin position="352"/>
        <end position="390"/>
    </location>
</feature>
<feature type="compositionally biased region" description="Acidic residues" evidence="1">
    <location>
        <begin position="444"/>
        <end position="453"/>
    </location>
</feature>
<organism evidence="2 3">
    <name type="scientific">Paraphaeosphaeria minitans</name>
    <dbReference type="NCBI Taxonomy" id="565426"/>
    <lineage>
        <taxon>Eukaryota</taxon>
        <taxon>Fungi</taxon>
        <taxon>Dikarya</taxon>
        <taxon>Ascomycota</taxon>
        <taxon>Pezizomycotina</taxon>
        <taxon>Dothideomycetes</taxon>
        <taxon>Pleosporomycetidae</taxon>
        <taxon>Pleosporales</taxon>
        <taxon>Massarineae</taxon>
        <taxon>Didymosphaeriaceae</taxon>
        <taxon>Paraphaeosphaeria</taxon>
    </lineage>
</organism>
<dbReference type="OrthoDB" id="3595585at2759"/>
<feature type="compositionally biased region" description="Basic and acidic residues" evidence="1">
    <location>
        <begin position="173"/>
        <end position="193"/>
    </location>
</feature>
<feature type="compositionally biased region" description="Acidic residues" evidence="1">
    <location>
        <begin position="553"/>
        <end position="565"/>
    </location>
</feature>
<protein>
    <submittedName>
        <fullName evidence="2">Uncharacterized protein</fullName>
    </submittedName>
</protein>
<comment type="caution">
    <text evidence="2">The sequence shown here is derived from an EMBL/GenBank/DDBJ whole genome shotgun (WGS) entry which is preliminary data.</text>
</comment>
<dbReference type="AlphaFoldDB" id="A0A9P6KVC1"/>
<keyword evidence="3" id="KW-1185">Reference proteome</keyword>
<evidence type="ECO:0000256" key="1">
    <source>
        <dbReference type="SAM" id="MobiDB-lite"/>
    </source>
</evidence>